<name>A0AAV6L9P0_9ERIC</name>
<protein>
    <submittedName>
        <fullName evidence="2">Uncharacterized protein</fullName>
    </submittedName>
</protein>
<reference evidence="2" key="1">
    <citation type="submission" date="2020-08" db="EMBL/GenBank/DDBJ databases">
        <title>Plant Genome Project.</title>
        <authorList>
            <person name="Zhang R.-G."/>
        </authorList>
    </citation>
    <scope>NUCLEOTIDE SEQUENCE</scope>
    <source>
        <strain evidence="2">WSP0</strain>
        <tissue evidence="2">Leaf</tissue>
    </source>
</reference>
<keyword evidence="3" id="KW-1185">Reference proteome</keyword>
<feature type="compositionally biased region" description="Acidic residues" evidence="1">
    <location>
        <begin position="44"/>
        <end position="55"/>
    </location>
</feature>
<evidence type="ECO:0000313" key="2">
    <source>
        <dbReference type="EMBL" id="KAG5561078.1"/>
    </source>
</evidence>
<proteinExistence type="predicted"/>
<gene>
    <name evidence="2" type="ORF">RHGRI_004181</name>
</gene>
<accession>A0AAV6L9P0</accession>
<dbReference type="AlphaFoldDB" id="A0AAV6L9P0"/>
<dbReference type="Proteomes" id="UP000823749">
    <property type="component" value="Chromosome 2"/>
</dbReference>
<feature type="compositionally biased region" description="Basic and acidic residues" evidence="1">
    <location>
        <begin position="56"/>
        <end position="65"/>
    </location>
</feature>
<sequence length="100" mass="11234">MAEMKRMIEDLSRVVQTLKRRECTEARMEIPEGSGDPFDIPEGSLEDEDMEGEEENPFHDAEHTGHLNRGGLEVRLVHALELNGGGIKIEVADFFGKMHA</sequence>
<organism evidence="2 3">
    <name type="scientific">Rhododendron griersonianum</name>
    <dbReference type="NCBI Taxonomy" id="479676"/>
    <lineage>
        <taxon>Eukaryota</taxon>
        <taxon>Viridiplantae</taxon>
        <taxon>Streptophyta</taxon>
        <taxon>Embryophyta</taxon>
        <taxon>Tracheophyta</taxon>
        <taxon>Spermatophyta</taxon>
        <taxon>Magnoliopsida</taxon>
        <taxon>eudicotyledons</taxon>
        <taxon>Gunneridae</taxon>
        <taxon>Pentapetalae</taxon>
        <taxon>asterids</taxon>
        <taxon>Ericales</taxon>
        <taxon>Ericaceae</taxon>
        <taxon>Ericoideae</taxon>
        <taxon>Rhodoreae</taxon>
        <taxon>Rhododendron</taxon>
    </lineage>
</organism>
<evidence type="ECO:0000256" key="1">
    <source>
        <dbReference type="SAM" id="MobiDB-lite"/>
    </source>
</evidence>
<comment type="caution">
    <text evidence="2">The sequence shown here is derived from an EMBL/GenBank/DDBJ whole genome shotgun (WGS) entry which is preliminary data.</text>
</comment>
<evidence type="ECO:0000313" key="3">
    <source>
        <dbReference type="Proteomes" id="UP000823749"/>
    </source>
</evidence>
<dbReference type="EMBL" id="JACTNZ010000002">
    <property type="protein sequence ID" value="KAG5561078.1"/>
    <property type="molecule type" value="Genomic_DNA"/>
</dbReference>
<feature type="region of interest" description="Disordered" evidence="1">
    <location>
        <begin position="25"/>
        <end position="66"/>
    </location>
</feature>